<dbReference type="Proteomes" id="UP000467700">
    <property type="component" value="Unassembled WGS sequence"/>
</dbReference>
<dbReference type="AlphaFoldDB" id="A0A8S0VSJ7"/>
<name>A0A8S0VSJ7_CYCAE</name>
<sequence>MRWPAPPERREIALVLLSLIAYFFAYNLDASLNLIGVDPQATQGALFRNIGLGKTRVIGPDGRKPPGWRDPLEMDIYGEWQWEEGHVAGEGKERSQPTVSGRHGATWRAQQEMMNTSPGDQSFSESTVDNALQRWGEDVPQTQVVKHVPGYSILDNVVLLNRTFYLVTDNKHAFPSIPTIVSSQGTGYAEWKVISLREGREVLGTYGSTIRGVSWMSADSQPDNSTLFALWRTYSSLDTSIDETGRTKLAPPHRLIFPHSHVFTDTGVDPDHYWEKRRRADTGFHPYLAKAAFPQLTAQYLEGMEDYQKMSVPYVFERLVVADRAAARKVGKEGMPAFSSAFELGGSTHWWEPVRRSLAQFLDEYEVKPKAKKSVTYLYSQTVPSTPKLESADHNALVEALQKMGKSHGYEVHIVSIDTSQTNWVDRMTAIVKSSVVLGVHGSHLMDSVFMLPGPFSTLMEFFPEDKFARDMQLAAHLIGLRYQGWQGKRSLTNDPSTVTPPKSEPVSIDVPAVVQAIREVLSRDAK</sequence>
<proteinExistence type="predicted"/>
<dbReference type="EMBL" id="CACVBS010000058">
    <property type="protein sequence ID" value="CAA7267249.1"/>
    <property type="molecule type" value="Genomic_DNA"/>
</dbReference>
<evidence type="ECO:0008006" key="3">
    <source>
        <dbReference type="Google" id="ProtNLM"/>
    </source>
</evidence>
<gene>
    <name evidence="1" type="ORF">AAE3_LOCUS9481</name>
</gene>
<evidence type="ECO:0000313" key="1">
    <source>
        <dbReference type="EMBL" id="CAA7267249.1"/>
    </source>
</evidence>
<dbReference type="OrthoDB" id="529273at2759"/>
<reference evidence="1 2" key="1">
    <citation type="submission" date="2020-01" db="EMBL/GenBank/DDBJ databases">
        <authorList>
            <person name="Gupta K D."/>
        </authorList>
    </citation>
    <scope>NUCLEOTIDE SEQUENCE [LARGE SCALE GENOMIC DNA]</scope>
</reference>
<accession>A0A8S0VSJ7</accession>
<comment type="caution">
    <text evidence="1">The sequence shown here is derived from an EMBL/GenBank/DDBJ whole genome shotgun (WGS) entry which is preliminary data.</text>
</comment>
<organism evidence="1 2">
    <name type="scientific">Cyclocybe aegerita</name>
    <name type="common">Black poplar mushroom</name>
    <name type="synonym">Agrocybe aegerita</name>
    <dbReference type="NCBI Taxonomy" id="1973307"/>
    <lineage>
        <taxon>Eukaryota</taxon>
        <taxon>Fungi</taxon>
        <taxon>Dikarya</taxon>
        <taxon>Basidiomycota</taxon>
        <taxon>Agaricomycotina</taxon>
        <taxon>Agaricomycetes</taxon>
        <taxon>Agaricomycetidae</taxon>
        <taxon>Agaricales</taxon>
        <taxon>Agaricineae</taxon>
        <taxon>Bolbitiaceae</taxon>
        <taxon>Cyclocybe</taxon>
    </lineage>
</organism>
<keyword evidence="2" id="KW-1185">Reference proteome</keyword>
<evidence type="ECO:0000313" key="2">
    <source>
        <dbReference type="Proteomes" id="UP000467700"/>
    </source>
</evidence>
<protein>
    <recommendedName>
        <fullName evidence="3">Glycosyltransferase</fullName>
    </recommendedName>
</protein>